<evidence type="ECO:0000313" key="2">
    <source>
        <dbReference type="EMBL" id="ERN18159.1"/>
    </source>
</evidence>
<feature type="compositionally biased region" description="Polar residues" evidence="1">
    <location>
        <begin position="254"/>
        <end position="274"/>
    </location>
</feature>
<keyword evidence="3" id="KW-1185">Reference proteome</keyword>
<gene>
    <name evidence="2" type="ORF">AMTR_s00054p00147360</name>
</gene>
<reference evidence="3" key="1">
    <citation type="journal article" date="2013" name="Science">
        <title>The Amborella genome and the evolution of flowering plants.</title>
        <authorList>
            <consortium name="Amborella Genome Project"/>
        </authorList>
    </citation>
    <scope>NUCLEOTIDE SEQUENCE [LARGE SCALE GENOMIC DNA]</scope>
</reference>
<sequence>MRATVREPDAVCELLTDASFLAHGGPFRIGRPSDGIFIDAFGLALDKAVTETFEAMYLVRVRGCIIPFKGAGCKRLKGYFPHCYGVGCKRERDADVMEGLADLVPPFFIIFGLDHHFDDWRKLANTCLLSKDEDEMKLLSLRKKKWSFFDMLEVIFGWDAGGVASPQEEELALIPHVRLKGKTRSGSSERRYRDRWIVCLGGHAPPLDSGHGLRSPASRVEVDATLAANTYAASPALLAISALPALKATSNKVGSSRVPSFGSSTAQSYDSQASRGPVENSPLALCAATKAMMAPGSKNHVLDVPPMDVVSFPAALRSSSGFKVSMVRGMLCSGLQAMSLIGARETDGGFHGLCGQSEGFVAQW</sequence>
<dbReference type="AlphaFoldDB" id="U5D6T3"/>
<evidence type="ECO:0000256" key="1">
    <source>
        <dbReference type="SAM" id="MobiDB-lite"/>
    </source>
</evidence>
<protein>
    <submittedName>
        <fullName evidence="2">Uncharacterized protein</fullName>
    </submittedName>
</protein>
<feature type="region of interest" description="Disordered" evidence="1">
    <location>
        <begin position="254"/>
        <end position="276"/>
    </location>
</feature>
<dbReference type="HOGENOM" id="CLU_761519_0_0_1"/>
<dbReference type="Proteomes" id="UP000017836">
    <property type="component" value="Unassembled WGS sequence"/>
</dbReference>
<accession>U5D6T3</accession>
<dbReference type="Gramene" id="ERN18159">
    <property type="protein sequence ID" value="ERN18159"/>
    <property type="gene ID" value="AMTR_s00054p00147360"/>
</dbReference>
<name>U5D6T3_AMBTC</name>
<proteinExistence type="predicted"/>
<organism evidence="2 3">
    <name type="scientific">Amborella trichopoda</name>
    <dbReference type="NCBI Taxonomy" id="13333"/>
    <lineage>
        <taxon>Eukaryota</taxon>
        <taxon>Viridiplantae</taxon>
        <taxon>Streptophyta</taxon>
        <taxon>Embryophyta</taxon>
        <taxon>Tracheophyta</taxon>
        <taxon>Spermatophyta</taxon>
        <taxon>Magnoliopsida</taxon>
        <taxon>Amborellales</taxon>
        <taxon>Amborellaceae</taxon>
        <taxon>Amborella</taxon>
    </lineage>
</organism>
<evidence type="ECO:0000313" key="3">
    <source>
        <dbReference type="Proteomes" id="UP000017836"/>
    </source>
</evidence>
<dbReference type="EMBL" id="KI392271">
    <property type="protein sequence ID" value="ERN18159.1"/>
    <property type="molecule type" value="Genomic_DNA"/>
</dbReference>